<evidence type="ECO:0000313" key="2">
    <source>
        <dbReference type="Proteomes" id="UP000476332"/>
    </source>
</evidence>
<keyword evidence="2" id="KW-1185">Reference proteome</keyword>
<comment type="caution">
    <text evidence="1">The sequence shown here is derived from an EMBL/GenBank/DDBJ whole genome shotgun (WGS) entry which is preliminary data.</text>
</comment>
<evidence type="ECO:0000313" key="1">
    <source>
        <dbReference type="EMBL" id="NDV87040.1"/>
    </source>
</evidence>
<dbReference type="RefSeq" id="WP_163043797.1">
    <property type="nucleotide sequence ID" value="NZ_JAAAMJ010000006.1"/>
</dbReference>
<dbReference type="Proteomes" id="UP000476332">
    <property type="component" value="Unassembled WGS sequence"/>
</dbReference>
<sequence length="686" mass="73950">MVARPGTGQQSMNAGELAEDLAGRVDIKQYYSAGLRYLNVEPIPQAGFRNINGTRRIGLSTASAAPRFFKLKRSRTESFHIGIAPGRLEIFKDFVLVAIVSIPAITAPIAAEAGIYAEADTIGIFHKDLESVRVLRESDAVWTVDSWPYERIPDVDYGGVYAQTSDVWIVYIRWAEDNDARVVTLTVDGETTAPVTTTGDDGLIDYPAFAAELQAALEDLPSLGVGVTVTAANSAGGNSMEATITFGGDFTGAEYDLSAQIVNTSEASALAAHSVIGDTEGEPAISASRGWPGFATIIQDRLLYAALRAKPSGLLFSQVGEYFNVNTEAQRADGAKLEAIRTNSTEEILHVEDSKYVLLFTDEKEYFITDRVIERDKPLNIVKTTENGLARGTVPVEIENRIYYVGQRGGVLFSTAYDDISSAFTARMESLLAFHLVENIVMTALQRGSENTDATKLWMLRADGRLISATVIRDQEITAFYEYSVGAPVLSVSVDASNRLWLVVQRADGLAYEILSPDTYLFSAAVKVSNGAGVVTGLHHANGATVYAETASGYTIGPFTISGGAIATGWPGETMTVGEWVAPVWQSMPRVKVNRDDTITRRPGRIHTLKVNVIATTSIAIGANDTPPIDVPLLTTADPVDAPMPAKTQLVTVAGIPGTVLDTTAVITQRRPGPLRVRDVTFEEKL</sequence>
<dbReference type="EMBL" id="JAAAMJ010000006">
    <property type="protein sequence ID" value="NDV87040.1"/>
    <property type="molecule type" value="Genomic_DNA"/>
</dbReference>
<protein>
    <submittedName>
        <fullName evidence="1">Uncharacterized protein</fullName>
    </submittedName>
</protein>
<name>A0A6L9MHU3_9HYPH</name>
<dbReference type="AlphaFoldDB" id="A0A6L9MHU3"/>
<proteinExistence type="predicted"/>
<accession>A0A6L9MHU3</accession>
<organism evidence="1 2">
    <name type="scientific">Aurantimonas aggregata</name>
    <dbReference type="NCBI Taxonomy" id="2047720"/>
    <lineage>
        <taxon>Bacteria</taxon>
        <taxon>Pseudomonadati</taxon>
        <taxon>Pseudomonadota</taxon>
        <taxon>Alphaproteobacteria</taxon>
        <taxon>Hyphomicrobiales</taxon>
        <taxon>Aurantimonadaceae</taxon>
        <taxon>Aurantimonas</taxon>
    </lineage>
</organism>
<reference evidence="1 2" key="1">
    <citation type="submission" date="2020-01" db="EMBL/GenBank/DDBJ databases">
        <title>Genomes of bacteria type strains.</title>
        <authorList>
            <person name="Chen J."/>
            <person name="Zhu S."/>
            <person name="Chen J."/>
        </authorList>
    </citation>
    <scope>NUCLEOTIDE SEQUENCE [LARGE SCALE GENOMIC DNA]</scope>
    <source>
        <strain evidence="1 2">KCTC 52919</strain>
    </source>
</reference>
<gene>
    <name evidence="1" type="ORF">GTW51_10035</name>
</gene>